<comment type="similarity">
    <text evidence="4">Belongs to the arginase family.</text>
</comment>
<dbReference type="PIRSF" id="PIRSF036979">
    <property type="entry name" value="Arginase"/>
    <property type="match status" value="1"/>
</dbReference>
<reference evidence="5 6" key="1">
    <citation type="submission" date="2021-01" db="EMBL/GenBank/DDBJ databases">
        <title>Whole genome shotgun sequence of Asanoa siamensis NBRC 107932.</title>
        <authorList>
            <person name="Komaki H."/>
            <person name="Tamura T."/>
        </authorList>
    </citation>
    <scope>NUCLEOTIDE SEQUENCE [LARGE SCALE GENOMIC DNA]</scope>
    <source>
        <strain evidence="5 6">NBRC 107932</strain>
    </source>
</reference>
<dbReference type="RefSeq" id="WP_239126505.1">
    <property type="nucleotide sequence ID" value="NZ_BONE01000006.1"/>
</dbReference>
<dbReference type="PROSITE" id="PS51409">
    <property type="entry name" value="ARGINASE_2"/>
    <property type="match status" value="1"/>
</dbReference>
<keyword evidence="1" id="KW-0479">Metal-binding</keyword>
<evidence type="ECO:0000256" key="1">
    <source>
        <dbReference type="ARBA" id="ARBA00022723"/>
    </source>
</evidence>
<dbReference type="Gene3D" id="3.40.800.10">
    <property type="entry name" value="Ureohydrolase domain"/>
    <property type="match status" value="1"/>
</dbReference>
<dbReference type="InterPro" id="IPR023696">
    <property type="entry name" value="Ureohydrolase_dom_sf"/>
</dbReference>
<name>A0ABQ4CJX1_9ACTN</name>
<evidence type="ECO:0000256" key="4">
    <source>
        <dbReference type="PROSITE-ProRule" id="PRU00742"/>
    </source>
</evidence>
<evidence type="ECO:0000313" key="5">
    <source>
        <dbReference type="EMBL" id="GIF71584.1"/>
    </source>
</evidence>
<evidence type="ECO:0000256" key="2">
    <source>
        <dbReference type="ARBA" id="ARBA00022801"/>
    </source>
</evidence>
<dbReference type="CDD" id="cd09999">
    <property type="entry name" value="Arginase-like_1"/>
    <property type="match status" value="1"/>
</dbReference>
<keyword evidence="3" id="KW-0464">Manganese</keyword>
<comment type="caution">
    <text evidence="5">The sequence shown here is derived from an EMBL/GenBank/DDBJ whole genome shotgun (WGS) entry which is preliminary data.</text>
</comment>
<proteinExistence type="inferred from homology"/>
<evidence type="ECO:0000256" key="3">
    <source>
        <dbReference type="ARBA" id="ARBA00023211"/>
    </source>
</evidence>
<dbReference type="PANTHER" id="PTHR43782">
    <property type="entry name" value="ARGINASE"/>
    <property type="match status" value="1"/>
</dbReference>
<accession>A0ABQ4CJX1</accession>
<dbReference type="Pfam" id="PF00491">
    <property type="entry name" value="Arginase"/>
    <property type="match status" value="1"/>
</dbReference>
<protein>
    <submittedName>
        <fullName evidence="5">Arginase</fullName>
    </submittedName>
</protein>
<dbReference type="InterPro" id="IPR006035">
    <property type="entry name" value="Ureohydrolase"/>
</dbReference>
<keyword evidence="2" id="KW-0378">Hydrolase</keyword>
<dbReference type="SUPFAM" id="SSF52768">
    <property type="entry name" value="Arginase/deacetylase"/>
    <property type="match status" value="1"/>
</dbReference>
<keyword evidence="6" id="KW-1185">Reference proteome</keyword>
<gene>
    <name evidence="5" type="primary">argI2_1</name>
    <name evidence="5" type="ORF">Asi02nite_11020</name>
</gene>
<evidence type="ECO:0000313" key="6">
    <source>
        <dbReference type="Proteomes" id="UP000604117"/>
    </source>
</evidence>
<dbReference type="PANTHER" id="PTHR43782:SF3">
    <property type="entry name" value="ARGINASE"/>
    <property type="match status" value="1"/>
</dbReference>
<sequence length="314" mass="32291">MSGWFLLGAPWDSSGSRRGEERAPGALRAAGLAGRVAVDLGDAATVIGGETRDPATGVRALPDTLAATRALAEALAHGMRAHPELRPLVVGGDCSLLLGVFAHLRRAHGDVGLWLVDGHPDYVDAQASDTGETADMEFAALTGAGPAVLAGRQVVVADDEVLPGRQGRSDEIAETAPMVASRHAALIGHRTTDLDAGAVAELARVPRDVLTIDARAVVDDPGAAGRRAAAWAAGLGVPMWLHVDVDVLDPSALPAVTYPQAGGPDLDDLADLLAPLAAAPGLIGVSVADFRPDLDPDGRHANRLVALLDQALWT</sequence>
<organism evidence="5 6">
    <name type="scientific">Asanoa siamensis</name>
    <dbReference type="NCBI Taxonomy" id="926357"/>
    <lineage>
        <taxon>Bacteria</taxon>
        <taxon>Bacillati</taxon>
        <taxon>Actinomycetota</taxon>
        <taxon>Actinomycetes</taxon>
        <taxon>Micromonosporales</taxon>
        <taxon>Micromonosporaceae</taxon>
        <taxon>Asanoa</taxon>
    </lineage>
</organism>
<dbReference type="EMBL" id="BONE01000006">
    <property type="protein sequence ID" value="GIF71584.1"/>
    <property type="molecule type" value="Genomic_DNA"/>
</dbReference>
<dbReference type="Proteomes" id="UP000604117">
    <property type="component" value="Unassembled WGS sequence"/>
</dbReference>